<feature type="transmembrane region" description="Helical" evidence="7">
    <location>
        <begin position="645"/>
        <end position="674"/>
    </location>
</feature>
<feature type="transmembrane region" description="Helical" evidence="7">
    <location>
        <begin position="900"/>
        <end position="920"/>
    </location>
</feature>
<dbReference type="InterPro" id="IPR036291">
    <property type="entry name" value="NAD(P)-bd_dom_sf"/>
</dbReference>
<dbReference type="Gene3D" id="1.20.1250.20">
    <property type="entry name" value="MFS general substrate transporter like domains"/>
    <property type="match status" value="1"/>
</dbReference>
<feature type="transmembrane region" description="Helical" evidence="7">
    <location>
        <begin position="557"/>
        <end position="576"/>
    </location>
</feature>
<evidence type="ECO:0000256" key="4">
    <source>
        <dbReference type="ARBA" id="ARBA00022989"/>
    </source>
</evidence>
<evidence type="ECO:0000256" key="2">
    <source>
        <dbReference type="ARBA" id="ARBA00008335"/>
    </source>
</evidence>
<dbReference type="InterPro" id="IPR020843">
    <property type="entry name" value="ER"/>
</dbReference>
<feature type="transmembrane region" description="Helical" evidence="7">
    <location>
        <begin position="488"/>
        <end position="513"/>
    </location>
</feature>
<keyword evidence="5 7" id="KW-0472">Membrane</keyword>
<accession>A0ABR3T9R5</accession>
<name>A0ABR3T9R5_9PEZI</name>
<dbReference type="InterPro" id="IPR020846">
    <property type="entry name" value="MFS_dom"/>
</dbReference>
<dbReference type="CDD" id="cd08276">
    <property type="entry name" value="MDR7"/>
    <property type="match status" value="1"/>
</dbReference>
<dbReference type="PANTHER" id="PTHR23502:SF68">
    <property type="entry name" value="MULTIDRUG TRANSPORTER, PUTATIVE (AFU_ORTHOLOGUE AFUA_3G01120)-RELATED"/>
    <property type="match status" value="1"/>
</dbReference>
<dbReference type="CDD" id="cd17323">
    <property type="entry name" value="MFS_Tpo1_MDR_like"/>
    <property type="match status" value="1"/>
</dbReference>
<dbReference type="InterPro" id="IPR011032">
    <property type="entry name" value="GroES-like_sf"/>
</dbReference>
<evidence type="ECO:0000259" key="8">
    <source>
        <dbReference type="PROSITE" id="PS50850"/>
    </source>
</evidence>
<dbReference type="PROSITE" id="PS50850">
    <property type="entry name" value="MFS"/>
    <property type="match status" value="1"/>
</dbReference>
<keyword evidence="4 7" id="KW-1133">Transmembrane helix</keyword>
<keyword evidence="3 7" id="KW-0812">Transmembrane</keyword>
<sequence length="934" mass="100546">MASAERNLAWTIAGASKLVQTPLPTPTPGPKQVLIRITAASLNFRDHLIFHHSPAYPLSHVPNLIPCSDGAGTVVAAGESSVWRDRTGTHVAVHPNTWLDGDVGNGYRLDKTMGGGEVHGTLARFVVLDDERVLEAPKGLSDVESAALITAGSTAFNALFEGPGGFGTPAAGVTVLTQGTGGVSCFAIQRVVEAALLPAPWFPWVSAFTHFVVFLDEANMHQLASAAGATVIATSSTDEKLEIAKRLGAKHVINYRKNANWADEVLRITNGRGVDHVVEVGGAGTIEESLRSTRVGGLVSVMGILTESKQADLIPHILFGAKTIRGILGGGSKAINDRFLRFVEEHQIRPALGKEFGFEQAPEAFAQLEKQSEIGKIVITVMGAAFPEQSDIVELAAEEGHDADIPTNLGAYTDPGKRAASTKKSDLAASDFNKDVDLEKSEGSTPTSINERDEDEQSAREPVDPNIVDWDGPNDPETPMNWPKAKKWLAISIVSLITFLIPLGSSIFAPGVPELMAEFNSTDELLSGFVVSVYVLGFAVGPLIIAPLSEMYGRMPLYHTCNVFFIIFNVACALSTNLGMLIAFRFLAGCVGASPLTLGGGTIADLIPREQRGTAMAIWVAGPCIGPVVGPLSGGFLSQAAGWRWTFWVVSIASGVVTVAGMIFMSETYAIAILNKKVKRLRKETGNMALRSKLDVGLSTRDLFFFSIVRPTKMLFRSPIVFLLSLYVAVAYAYLYILFTTFTLIYKEQYGFNSGLAGLTYLGVGLGSVLGQWVYTVWGNRSVRAALAKGHFTPEHRLPLMFPGAIAMPIGLFWYGWSVEKHTHWIVPIIGTVFIGFGLMLIFEHSLTIVSQMAPNTYLVDVYTLHAASAMAANTVMRSIFGAFVPLAGQPMYKALGLGWGNSLLGFVAIALIPIPIFFVKYGEKLRAKFPVKL</sequence>
<dbReference type="Proteomes" id="UP001521116">
    <property type="component" value="Unassembled WGS sequence"/>
</dbReference>
<organism evidence="9 10">
    <name type="scientific">Neofusicoccum ribis</name>
    <dbReference type="NCBI Taxonomy" id="45134"/>
    <lineage>
        <taxon>Eukaryota</taxon>
        <taxon>Fungi</taxon>
        <taxon>Dikarya</taxon>
        <taxon>Ascomycota</taxon>
        <taxon>Pezizomycotina</taxon>
        <taxon>Dothideomycetes</taxon>
        <taxon>Dothideomycetes incertae sedis</taxon>
        <taxon>Botryosphaeriales</taxon>
        <taxon>Botryosphaeriaceae</taxon>
        <taxon>Neofusicoccum</taxon>
    </lineage>
</organism>
<feature type="region of interest" description="Disordered" evidence="6">
    <location>
        <begin position="404"/>
        <end position="476"/>
    </location>
</feature>
<dbReference type="InterPro" id="IPR013149">
    <property type="entry name" value="ADH-like_C"/>
</dbReference>
<dbReference type="PANTHER" id="PTHR23502">
    <property type="entry name" value="MAJOR FACILITATOR SUPERFAMILY"/>
    <property type="match status" value="1"/>
</dbReference>
<evidence type="ECO:0000313" key="9">
    <source>
        <dbReference type="EMBL" id="KAL1636291.1"/>
    </source>
</evidence>
<dbReference type="Pfam" id="PF07690">
    <property type="entry name" value="MFS_1"/>
    <property type="match status" value="1"/>
</dbReference>
<comment type="caution">
    <text evidence="9">The sequence shown here is derived from an EMBL/GenBank/DDBJ whole genome shotgun (WGS) entry which is preliminary data.</text>
</comment>
<dbReference type="InterPro" id="IPR013154">
    <property type="entry name" value="ADH-like_N"/>
</dbReference>
<reference evidence="9 10" key="1">
    <citation type="submission" date="2024-02" db="EMBL/GenBank/DDBJ databases">
        <title>De novo assembly and annotation of 12 fungi associated with fruit tree decline syndrome in Ontario, Canada.</title>
        <authorList>
            <person name="Sulman M."/>
            <person name="Ellouze W."/>
            <person name="Ilyukhin E."/>
        </authorList>
    </citation>
    <scope>NUCLEOTIDE SEQUENCE [LARGE SCALE GENOMIC DNA]</scope>
    <source>
        <strain evidence="9 10">M1-105</strain>
    </source>
</reference>
<feature type="transmembrane region" description="Helical" evidence="7">
    <location>
        <begin position="758"/>
        <end position="778"/>
    </location>
</feature>
<dbReference type="InterPro" id="IPR011701">
    <property type="entry name" value="MFS"/>
</dbReference>
<dbReference type="EMBL" id="JAJVDC020000007">
    <property type="protein sequence ID" value="KAL1636291.1"/>
    <property type="molecule type" value="Genomic_DNA"/>
</dbReference>
<feature type="transmembrane region" description="Helical" evidence="7">
    <location>
        <begin position="616"/>
        <end position="633"/>
    </location>
</feature>
<feature type="compositionally biased region" description="Basic and acidic residues" evidence="6">
    <location>
        <begin position="432"/>
        <end position="442"/>
    </location>
</feature>
<proteinExistence type="inferred from homology"/>
<feature type="transmembrane region" description="Helical" evidence="7">
    <location>
        <begin position="798"/>
        <end position="817"/>
    </location>
</feature>
<dbReference type="Gene3D" id="3.90.180.10">
    <property type="entry name" value="Medium-chain alcohol dehydrogenases, catalytic domain"/>
    <property type="match status" value="2"/>
</dbReference>
<evidence type="ECO:0000313" key="10">
    <source>
        <dbReference type="Proteomes" id="UP001521116"/>
    </source>
</evidence>
<dbReference type="Gene3D" id="3.40.50.720">
    <property type="entry name" value="NAD(P)-binding Rossmann-like Domain"/>
    <property type="match status" value="2"/>
</dbReference>
<protein>
    <recommendedName>
        <fullName evidence="8">Major facilitator superfamily (MFS) profile domain-containing protein</fullName>
    </recommendedName>
</protein>
<dbReference type="Pfam" id="PF08240">
    <property type="entry name" value="ADH_N"/>
    <property type="match status" value="1"/>
</dbReference>
<feature type="transmembrane region" description="Helical" evidence="7">
    <location>
        <begin position="863"/>
        <end position="888"/>
    </location>
</feature>
<evidence type="ECO:0000256" key="6">
    <source>
        <dbReference type="SAM" id="MobiDB-lite"/>
    </source>
</evidence>
<dbReference type="Pfam" id="PF00107">
    <property type="entry name" value="ADH_zinc_N"/>
    <property type="match status" value="1"/>
</dbReference>
<dbReference type="SUPFAM" id="SSF103473">
    <property type="entry name" value="MFS general substrate transporter"/>
    <property type="match status" value="1"/>
</dbReference>
<feature type="domain" description="Major facilitator superfamily (MFS) profile" evidence="8">
    <location>
        <begin position="490"/>
        <end position="926"/>
    </location>
</feature>
<feature type="transmembrane region" description="Helical" evidence="7">
    <location>
        <begin position="823"/>
        <end position="843"/>
    </location>
</feature>
<dbReference type="SUPFAM" id="SSF51735">
    <property type="entry name" value="NAD(P)-binding Rossmann-fold domains"/>
    <property type="match status" value="1"/>
</dbReference>
<feature type="transmembrane region" description="Helical" evidence="7">
    <location>
        <begin position="525"/>
        <end position="545"/>
    </location>
</feature>
<keyword evidence="10" id="KW-1185">Reference proteome</keyword>
<evidence type="ECO:0000256" key="1">
    <source>
        <dbReference type="ARBA" id="ARBA00004141"/>
    </source>
</evidence>
<evidence type="ECO:0000256" key="3">
    <source>
        <dbReference type="ARBA" id="ARBA00022692"/>
    </source>
</evidence>
<dbReference type="SUPFAM" id="SSF50129">
    <property type="entry name" value="GroES-like"/>
    <property type="match status" value="1"/>
</dbReference>
<comment type="similarity">
    <text evidence="2">Belongs to the major facilitator superfamily.</text>
</comment>
<feature type="transmembrane region" description="Helical" evidence="7">
    <location>
        <begin position="582"/>
        <end position="604"/>
    </location>
</feature>
<evidence type="ECO:0000256" key="5">
    <source>
        <dbReference type="ARBA" id="ARBA00023136"/>
    </source>
</evidence>
<evidence type="ECO:0000256" key="7">
    <source>
        <dbReference type="SAM" id="Phobius"/>
    </source>
</evidence>
<gene>
    <name evidence="9" type="ORF">SLS56_001271</name>
</gene>
<feature type="transmembrane region" description="Helical" evidence="7">
    <location>
        <begin position="720"/>
        <end position="746"/>
    </location>
</feature>
<comment type="subcellular location">
    <subcellularLocation>
        <location evidence="1">Membrane</location>
        <topology evidence="1">Multi-pass membrane protein</topology>
    </subcellularLocation>
</comment>
<dbReference type="SMART" id="SM00829">
    <property type="entry name" value="PKS_ER"/>
    <property type="match status" value="1"/>
</dbReference>
<dbReference type="InterPro" id="IPR036259">
    <property type="entry name" value="MFS_trans_sf"/>
</dbReference>